<feature type="domain" description="Restriction system protein Mrr-like N-terminal" evidence="1">
    <location>
        <begin position="11"/>
        <end position="81"/>
    </location>
</feature>
<organism evidence="3 5">
    <name type="scientific">Actinotignum urinale</name>
    <dbReference type="NCBI Taxonomy" id="190146"/>
    <lineage>
        <taxon>Bacteria</taxon>
        <taxon>Bacillati</taxon>
        <taxon>Actinomycetota</taxon>
        <taxon>Actinomycetes</taxon>
        <taxon>Actinomycetales</taxon>
        <taxon>Actinomycetaceae</taxon>
        <taxon>Actinotignum</taxon>
    </lineage>
</organism>
<dbReference type="EMBL" id="JAWNGC010000003">
    <property type="protein sequence ID" value="MDY5154767.1"/>
    <property type="molecule type" value="Genomic_DNA"/>
</dbReference>
<evidence type="ECO:0000313" key="2">
    <source>
        <dbReference type="EMBL" id="MDY5132477.1"/>
    </source>
</evidence>
<dbReference type="EMBL" id="JAWNGA010000002">
    <property type="protein sequence ID" value="MDY5132477.1"/>
    <property type="molecule type" value="Genomic_DNA"/>
</dbReference>
<dbReference type="Proteomes" id="UP001275049">
    <property type="component" value="Unassembled WGS sequence"/>
</dbReference>
<name>A0AAW9HWQ9_9ACTO</name>
<dbReference type="InterPro" id="IPR025745">
    <property type="entry name" value="Mrr-like_N_dom"/>
</dbReference>
<comment type="caution">
    <text evidence="3">The sequence shown here is derived from an EMBL/GenBank/DDBJ whole genome shotgun (WGS) entry which is preliminary data.</text>
</comment>
<reference evidence="3 4" key="1">
    <citation type="submission" date="2023-10" db="EMBL/GenBank/DDBJ databases">
        <title>Whole Genome based description of the genera Actinobaculum and Actinotignum reveals a complex phylogenetic relationship within the species included in the genus Actinotignum.</title>
        <authorList>
            <person name="Jensen C.S."/>
            <person name="Dargis R."/>
            <person name="Kemp M."/>
            <person name="Christensen J.J."/>
        </authorList>
    </citation>
    <scope>NUCLEOTIDE SEQUENCE</scope>
    <source>
        <strain evidence="3">SLA_B511</strain>
        <strain evidence="2 4">SLA_B974</strain>
    </source>
</reference>
<dbReference type="AlphaFoldDB" id="A0AAW9HWQ9"/>
<protein>
    <submittedName>
        <fullName evidence="3">Winged helix-turn-helix domain-containing protein</fullName>
    </submittedName>
</protein>
<dbReference type="RefSeq" id="WP_320754904.1">
    <property type="nucleotide sequence ID" value="NZ_JAWNFQ010000004.1"/>
</dbReference>
<evidence type="ECO:0000313" key="3">
    <source>
        <dbReference type="EMBL" id="MDY5154767.1"/>
    </source>
</evidence>
<evidence type="ECO:0000259" key="1">
    <source>
        <dbReference type="Pfam" id="PF14338"/>
    </source>
</evidence>
<proteinExistence type="predicted"/>
<evidence type="ECO:0000313" key="5">
    <source>
        <dbReference type="Proteomes" id="UP001281731"/>
    </source>
</evidence>
<dbReference type="Proteomes" id="UP001281731">
    <property type="component" value="Unassembled WGS sequence"/>
</dbReference>
<dbReference type="Pfam" id="PF14338">
    <property type="entry name" value="Mrr_N"/>
    <property type="match status" value="1"/>
</dbReference>
<accession>A0AAW9HWQ9</accession>
<keyword evidence="4" id="KW-1185">Reference proteome</keyword>
<sequence>MSIDNTPTIDQFRPAVLRTLANGQAYAIRDIRELVANYMGLSEEIRAEKVPSGQARYENRISWACSALTMAGLLERPRRGH</sequence>
<evidence type="ECO:0000313" key="4">
    <source>
        <dbReference type="Proteomes" id="UP001275049"/>
    </source>
</evidence>
<gene>
    <name evidence="3" type="ORF">R6G80_03385</name>
    <name evidence="2" type="ORF">R6G86_01785</name>
</gene>